<keyword evidence="2" id="KW-1185">Reference proteome</keyword>
<dbReference type="Proteomes" id="UP000033101">
    <property type="component" value="Chromosome"/>
</dbReference>
<evidence type="ECO:0000313" key="2">
    <source>
        <dbReference type="Proteomes" id="UP000033101"/>
    </source>
</evidence>
<dbReference type="PATRIC" id="fig|1434110.4.peg.2219"/>
<evidence type="ECO:0000313" key="1">
    <source>
        <dbReference type="EMBL" id="AKB78237.1"/>
    </source>
</evidence>
<protein>
    <submittedName>
        <fullName evidence="1">Uncharacterized protein</fullName>
    </submittedName>
</protein>
<dbReference type="EMBL" id="CP009516">
    <property type="protein sequence ID" value="AKB78237.1"/>
    <property type="molecule type" value="Genomic_DNA"/>
</dbReference>
<dbReference type="KEGG" id="mhor:MSHOH_1754"/>
<proteinExistence type="predicted"/>
<reference evidence="1 2" key="1">
    <citation type="submission" date="2014-07" db="EMBL/GenBank/DDBJ databases">
        <title>Methanogenic archaea and the global carbon cycle.</title>
        <authorList>
            <person name="Henriksen J.R."/>
            <person name="Luke J."/>
            <person name="Reinhart S."/>
            <person name="Benedict M.N."/>
            <person name="Youngblut N.D."/>
            <person name="Metcalf M.E."/>
            <person name="Whitaker R.J."/>
            <person name="Metcalf W.W."/>
        </authorList>
    </citation>
    <scope>NUCLEOTIDE SEQUENCE [LARGE SCALE GENOMIC DNA]</scope>
    <source>
        <strain evidence="1 2">HB-1</strain>
    </source>
</reference>
<sequence length="66" mass="7721">MQIALTIPKNNQPQEYMQLSVKCRQKKGSVKKEHAFDSHTFRGFIRDGKCLYINHLKKLIDVVSIF</sequence>
<accession>A0A0E3SDP7</accession>
<dbReference type="HOGENOM" id="CLU_2820871_0_0_2"/>
<gene>
    <name evidence="1" type="ORF">MSHOH_1754</name>
</gene>
<organism evidence="1 2">
    <name type="scientific">Methanosarcina horonobensis HB-1 = JCM 15518</name>
    <dbReference type="NCBI Taxonomy" id="1434110"/>
    <lineage>
        <taxon>Archaea</taxon>
        <taxon>Methanobacteriati</taxon>
        <taxon>Methanobacteriota</taxon>
        <taxon>Stenosarchaea group</taxon>
        <taxon>Methanomicrobia</taxon>
        <taxon>Methanosarcinales</taxon>
        <taxon>Methanosarcinaceae</taxon>
        <taxon>Methanosarcina</taxon>
    </lineage>
</organism>
<dbReference type="AlphaFoldDB" id="A0A0E3SDP7"/>
<name>A0A0E3SDP7_9EURY</name>